<dbReference type="OrthoDB" id="10029320at2759"/>
<gene>
    <name evidence="1" type="ORF">BU16DRAFT_619053</name>
</gene>
<evidence type="ECO:0008006" key="3">
    <source>
        <dbReference type="Google" id="ProtNLM"/>
    </source>
</evidence>
<dbReference type="GO" id="GO:0020037">
    <property type="term" value="F:heme binding"/>
    <property type="evidence" value="ECO:0007669"/>
    <property type="project" value="InterPro"/>
</dbReference>
<dbReference type="GO" id="GO:0004497">
    <property type="term" value="F:monooxygenase activity"/>
    <property type="evidence" value="ECO:0007669"/>
    <property type="project" value="InterPro"/>
</dbReference>
<dbReference type="Gene3D" id="1.10.630.10">
    <property type="entry name" value="Cytochrome P450"/>
    <property type="match status" value="1"/>
</dbReference>
<protein>
    <recommendedName>
        <fullName evidence="3">Cytochrome P450</fullName>
    </recommendedName>
</protein>
<dbReference type="Proteomes" id="UP000799750">
    <property type="component" value="Unassembled WGS sequence"/>
</dbReference>
<evidence type="ECO:0000313" key="1">
    <source>
        <dbReference type="EMBL" id="KAF2493832.1"/>
    </source>
</evidence>
<dbReference type="GO" id="GO:0016705">
    <property type="term" value="F:oxidoreductase activity, acting on paired donors, with incorporation or reduction of molecular oxygen"/>
    <property type="evidence" value="ECO:0007669"/>
    <property type="project" value="InterPro"/>
</dbReference>
<name>A0A6A6QNL4_9PEZI</name>
<organism evidence="1 2">
    <name type="scientific">Lophium mytilinum</name>
    <dbReference type="NCBI Taxonomy" id="390894"/>
    <lineage>
        <taxon>Eukaryota</taxon>
        <taxon>Fungi</taxon>
        <taxon>Dikarya</taxon>
        <taxon>Ascomycota</taxon>
        <taxon>Pezizomycotina</taxon>
        <taxon>Dothideomycetes</taxon>
        <taxon>Pleosporomycetidae</taxon>
        <taxon>Mytilinidiales</taxon>
        <taxon>Mytilinidiaceae</taxon>
        <taxon>Lophium</taxon>
    </lineage>
</organism>
<dbReference type="GO" id="GO:0005506">
    <property type="term" value="F:iron ion binding"/>
    <property type="evidence" value="ECO:0007669"/>
    <property type="project" value="InterPro"/>
</dbReference>
<dbReference type="AlphaFoldDB" id="A0A6A6QNL4"/>
<sequence length="421" mass="47343">MMLDLFPTLVGIADSKTGNIAAAVVFVIVTLVYVRSGHYELSDCPGVSKTFTDEVNCRRVLQAKTTNDEHKDLRIALTSRAVPNQRLTVAFGIDNAFTTTSIEKRKSFKDQSISILHRPSLNSGWEKLHFGLRIMIRDALIDKSILLVPLVQSLTLRITLGVLFDLDPVQIPIGVAEELASDINDIWLASKCGSIPIWRTQTRTHMLLRTLISSRNPLDAAENPMNFILPAYETLWRVVLRCFIEIAYRGPRANRTIWRQAIHESLSTNKDESIALAKVSADNIAREALRLYPPTRRVYRYESNLNTGLPEVVAADIEACQRNETEWGADAKTFNPDRWTTIDDPAKRLLAFGDSPFRCPAYNDFGFRMIILLTGALSEGVGEDWELQSDSGDELPEWGTPLCSARKAYSQVRLQDMRSCN</sequence>
<proteinExistence type="predicted"/>
<evidence type="ECO:0000313" key="2">
    <source>
        <dbReference type="Proteomes" id="UP000799750"/>
    </source>
</evidence>
<dbReference type="EMBL" id="MU004191">
    <property type="protein sequence ID" value="KAF2493832.1"/>
    <property type="molecule type" value="Genomic_DNA"/>
</dbReference>
<reference evidence="1" key="1">
    <citation type="journal article" date="2020" name="Stud. Mycol.">
        <title>101 Dothideomycetes genomes: a test case for predicting lifestyles and emergence of pathogens.</title>
        <authorList>
            <person name="Haridas S."/>
            <person name="Albert R."/>
            <person name="Binder M."/>
            <person name="Bloem J."/>
            <person name="Labutti K."/>
            <person name="Salamov A."/>
            <person name="Andreopoulos B."/>
            <person name="Baker S."/>
            <person name="Barry K."/>
            <person name="Bills G."/>
            <person name="Bluhm B."/>
            <person name="Cannon C."/>
            <person name="Castanera R."/>
            <person name="Culley D."/>
            <person name="Daum C."/>
            <person name="Ezra D."/>
            <person name="Gonzalez J."/>
            <person name="Henrissat B."/>
            <person name="Kuo A."/>
            <person name="Liang C."/>
            <person name="Lipzen A."/>
            <person name="Lutzoni F."/>
            <person name="Magnuson J."/>
            <person name="Mondo S."/>
            <person name="Nolan M."/>
            <person name="Ohm R."/>
            <person name="Pangilinan J."/>
            <person name="Park H.-J."/>
            <person name="Ramirez L."/>
            <person name="Alfaro M."/>
            <person name="Sun H."/>
            <person name="Tritt A."/>
            <person name="Yoshinaga Y."/>
            <person name="Zwiers L.-H."/>
            <person name="Turgeon B."/>
            <person name="Goodwin S."/>
            <person name="Spatafora J."/>
            <person name="Crous P."/>
            <person name="Grigoriev I."/>
        </authorList>
    </citation>
    <scope>NUCLEOTIDE SEQUENCE</scope>
    <source>
        <strain evidence="1">CBS 269.34</strain>
    </source>
</reference>
<keyword evidence="2" id="KW-1185">Reference proteome</keyword>
<accession>A0A6A6QNL4</accession>
<dbReference type="SUPFAM" id="SSF48264">
    <property type="entry name" value="Cytochrome P450"/>
    <property type="match status" value="1"/>
</dbReference>
<dbReference type="InterPro" id="IPR036396">
    <property type="entry name" value="Cyt_P450_sf"/>
</dbReference>